<gene>
    <name evidence="2" type="ORF">P7K49_032951</name>
</gene>
<keyword evidence="3" id="KW-1185">Reference proteome</keyword>
<proteinExistence type="predicted"/>
<sequence>MQPQASCLSPLSLSVEWADGRARGPGRTGGGHTVNGGQARQSCSLSSPGDREPWKADSSAQPPTASQSGNLRQAYAHLTDGKTEARGGEEGPAPGLGMLKHLLPDTQGPSTASRMGGDGVGDGGWGLGTQQALWSCSPVMACSDHGCSVTSA</sequence>
<reference evidence="2 3" key="1">
    <citation type="submission" date="2023-05" db="EMBL/GenBank/DDBJ databases">
        <title>B98-5 Cell Line De Novo Hybrid Assembly: An Optical Mapping Approach.</title>
        <authorList>
            <person name="Kananen K."/>
            <person name="Auerbach J.A."/>
            <person name="Kautto E."/>
            <person name="Blachly J.S."/>
        </authorList>
    </citation>
    <scope>NUCLEOTIDE SEQUENCE [LARGE SCALE GENOMIC DNA]</scope>
    <source>
        <strain evidence="2">B95-8</strain>
        <tissue evidence="2">Cell line</tissue>
    </source>
</reference>
<evidence type="ECO:0000256" key="1">
    <source>
        <dbReference type="SAM" id="MobiDB-lite"/>
    </source>
</evidence>
<name>A0ABQ9TQI7_SAGOE</name>
<evidence type="ECO:0000313" key="2">
    <source>
        <dbReference type="EMBL" id="KAK2087044.1"/>
    </source>
</evidence>
<comment type="caution">
    <text evidence="2">The sequence shown here is derived from an EMBL/GenBank/DDBJ whole genome shotgun (WGS) entry which is preliminary data.</text>
</comment>
<evidence type="ECO:0000313" key="3">
    <source>
        <dbReference type="Proteomes" id="UP001266305"/>
    </source>
</evidence>
<feature type="compositionally biased region" description="Basic and acidic residues" evidence="1">
    <location>
        <begin position="79"/>
        <end position="89"/>
    </location>
</feature>
<feature type="compositionally biased region" description="Polar residues" evidence="1">
    <location>
        <begin position="58"/>
        <end position="71"/>
    </location>
</feature>
<dbReference type="EMBL" id="JASSZA010000019">
    <property type="protein sequence ID" value="KAK2087044.1"/>
    <property type="molecule type" value="Genomic_DNA"/>
</dbReference>
<feature type="compositionally biased region" description="Polar residues" evidence="1">
    <location>
        <begin position="38"/>
        <end position="47"/>
    </location>
</feature>
<accession>A0ABQ9TQI7</accession>
<organism evidence="2 3">
    <name type="scientific">Saguinus oedipus</name>
    <name type="common">Cotton-top tamarin</name>
    <name type="synonym">Oedipomidas oedipus</name>
    <dbReference type="NCBI Taxonomy" id="9490"/>
    <lineage>
        <taxon>Eukaryota</taxon>
        <taxon>Metazoa</taxon>
        <taxon>Chordata</taxon>
        <taxon>Craniata</taxon>
        <taxon>Vertebrata</taxon>
        <taxon>Euteleostomi</taxon>
        <taxon>Mammalia</taxon>
        <taxon>Eutheria</taxon>
        <taxon>Euarchontoglires</taxon>
        <taxon>Primates</taxon>
        <taxon>Haplorrhini</taxon>
        <taxon>Platyrrhini</taxon>
        <taxon>Cebidae</taxon>
        <taxon>Callitrichinae</taxon>
        <taxon>Saguinus</taxon>
    </lineage>
</organism>
<dbReference type="Proteomes" id="UP001266305">
    <property type="component" value="Unassembled WGS sequence"/>
</dbReference>
<protein>
    <submittedName>
        <fullName evidence="2">Uncharacterized protein</fullName>
    </submittedName>
</protein>
<feature type="region of interest" description="Disordered" evidence="1">
    <location>
        <begin position="18"/>
        <end position="123"/>
    </location>
</feature>